<keyword evidence="3" id="KW-1185">Reference proteome</keyword>
<protein>
    <submittedName>
        <fullName evidence="2">Uncharacterized protein</fullName>
    </submittedName>
</protein>
<proteinExistence type="predicted"/>
<accession>A0AA37P3Z3</accession>
<evidence type="ECO:0000313" key="3">
    <source>
        <dbReference type="Proteomes" id="UP001055115"/>
    </source>
</evidence>
<sequence>MTSWRSEDGLHMVIRKWRGPKEKIGSRAGASSERSGGREKSFATRLLVRYKATTRGYVKDSFAE</sequence>
<dbReference type="Proteomes" id="UP001055115">
    <property type="component" value="Unassembled WGS sequence"/>
</dbReference>
<gene>
    <name evidence="2" type="ORF">ColSpa_00072</name>
</gene>
<reference evidence="2 3" key="1">
    <citation type="submission" date="2022-03" db="EMBL/GenBank/DDBJ databases">
        <title>Genome data of Colletotrichum spp.</title>
        <authorList>
            <person name="Utami Y.D."/>
            <person name="Hiruma K."/>
        </authorList>
    </citation>
    <scope>NUCLEOTIDE SEQUENCE [LARGE SCALE GENOMIC DNA]</scope>
    <source>
        <strain evidence="2 3">MAFF 239500</strain>
    </source>
</reference>
<evidence type="ECO:0000256" key="1">
    <source>
        <dbReference type="SAM" id="MobiDB-lite"/>
    </source>
</evidence>
<comment type="caution">
    <text evidence="2">The sequence shown here is derived from an EMBL/GenBank/DDBJ whole genome shotgun (WGS) entry which is preliminary data.</text>
</comment>
<dbReference type="EMBL" id="BQXU01000001">
    <property type="protein sequence ID" value="GKT39891.1"/>
    <property type="molecule type" value="Genomic_DNA"/>
</dbReference>
<dbReference type="RefSeq" id="XP_049122241.1">
    <property type="nucleotide sequence ID" value="XM_049266284.1"/>
</dbReference>
<evidence type="ECO:0000313" key="2">
    <source>
        <dbReference type="EMBL" id="GKT39891.1"/>
    </source>
</evidence>
<organism evidence="2 3">
    <name type="scientific">Colletotrichum spaethianum</name>
    <dbReference type="NCBI Taxonomy" id="700344"/>
    <lineage>
        <taxon>Eukaryota</taxon>
        <taxon>Fungi</taxon>
        <taxon>Dikarya</taxon>
        <taxon>Ascomycota</taxon>
        <taxon>Pezizomycotina</taxon>
        <taxon>Sordariomycetes</taxon>
        <taxon>Hypocreomycetidae</taxon>
        <taxon>Glomerellales</taxon>
        <taxon>Glomerellaceae</taxon>
        <taxon>Colletotrichum</taxon>
        <taxon>Colletotrichum spaethianum species complex</taxon>
    </lineage>
</organism>
<name>A0AA37P3Z3_9PEZI</name>
<feature type="region of interest" description="Disordered" evidence="1">
    <location>
        <begin position="21"/>
        <end position="40"/>
    </location>
</feature>
<dbReference type="AlphaFoldDB" id="A0AA37P3Z3"/>
<dbReference type="GeneID" id="73320874"/>